<dbReference type="Proteomes" id="UP000095601">
    <property type="component" value="Unassembled WGS sequence"/>
</dbReference>
<accession>A0A1E5UDC0</accession>
<keyword evidence="2" id="KW-1133">Transmembrane helix</keyword>
<comment type="caution">
    <text evidence="3">The sequence shown here is derived from an EMBL/GenBank/DDBJ whole genome shotgun (WGS) entry which is preliminary data.</text>
</comment>
<proteinExistence type="predicted"/>
<dbReference type="OrthoDB" id="680700at2"/>
<keyword evidence="2" id="KW-0472">Membrane</keyword>
<dbReference type="STRING" id="237258.SAMN04489756_11937"/>
<dbReference type="KEGG" id="cnr:EB819_02215"/>
<evidence type="ECO:0000256" key="1">
    <source>
        <dbReference type="SAM" id="MobiDB-lite"/>
    </source>
</evidence>
<evidence type="ECO:0008006" key="5">
    <source>
        <dbReference type="Google" id="ProtNLM"/>
    </source>
</evidence>
<evidence type="ECO:0000256" key="2">
    <source>
        <dbReference type="SAM" id="Phobius"/>
    </source>
</evidence>
<keyword evidence="4" id="KW-1185">Reference proteome</keyword>
<evidence type="ECO:0000313" key="4">
    <source>
        <dbReference type="Proteomes" id="UP000095601"/>
    </source>
</evidence>
<gene>
    <name evidence="3" type="ORF">BHF72_0160</name>
</gene>
<evidence type="ECO:0000313" key="3">
    <source>
        <dbReference type="EMBL" id="OEL10787.1"/>
    </source>
</evidence>
<feature type="region of interest" description="Disordered" evidence="1">
    <location>
        <begin position="1570"/>
        <end position="1590"/>
    </location>
</feature>
<name>A0A1E5UDC0_9FLAO</name>
<reference evidence="3 4" key="1">
    <citation type="submission" date="2016-09" db="EMBL/GenBank/DDBJ databases">
        <authorList>
            <person name="Capua I."/>
            <person name="De Benedictis P."/>
            <person name="Joannis T."/>
            <person name="Lombin L.H."/>
            <person name="Cattoli G."/>
        </authorList>
    </citation>
    <scope>NUCLEOTIDE SEQUENCE [LARGE SCALE GENOMIC DNA]</scope>
    <source>
        <strain evidence="3 4">NRS-1</strain>
    </source>
</reference>
<keyword evidence="2" id="KW-0812">Transmembrane</keyword>
<dbReference type="RefSeq" id="WP_069799420.1">
    <property type="nucleotide sequence ID" value="NZ_CP034157.1"/>
</dbReference>
<feature type="transmembrane region" description="Helical" evidence="2">
    <location>
        <begin position="61"/>
        <end position="82"/>
    </location>
</feature>
<protein>
    <recommendedName>
        <fullName evidence="5">Translocation/assembly module TamB</fullName>
    </recommendedName>
</protein>
<dbReference type="EMBL" id="MKGI01000073">
    <property type="protein sequence ID" value="OEL10787.1"/>
    <property type="molecule type" value="Genomic_DNA"/>
</dbReference>
<dbReference type="PATRIC" id="fig|237258.4.peg.359"/>
<organism evidence="3 4">
    <name type="scientific">Cloacibacterium normanense</name>
    <dbReference type="NCBI Taxonomy" id="237258"/>
    <lineage>
        <taxon>Bacteria</taxon>
        <taxon>Pseudomonadati</taxon>
        <taxon>Bacteroidota</taxon>
        <taxon>Flavobacteriia</taxon>
        <taxon>Flavobacteriales</taxon>
        <taxon>Weeksellaceae</taxon>
    </lineage>
</organism>
<sequence length="1590" mass="176282">MANLENNNSENNKPISEKVGEKITDVAEGVKHTIEHPVEAAKETVAQAVEDVQKFSWWAKLFLWFAAIASFLFLTFLIIINLPATKDRAANYALGFLEEDFGVKISKEKVEVNILGDVIIHGLRIKDHRSNDLIFAKQFRADSDWLSILKIGKSRQLDFSTLTLSEADVKVVTYKGDSIDNFNRFITKFDSGKPSDPKKPPFKLNSRVVILNSKISIINQNHDGDEGKWLQAENVNLIAPHLNISGPDISARINNLSFKTKRWGKVHTLDTFSTDFSMSKEFLSLKDLTLYTDHSLLQGDLTFHLDKETKWQDFNNKVNWEMKMKRGSAVSGYDISYFVTKWDNYTAINLSGDMNGPLNNFRLNDFLLTGENVNIYTPNTKFRNLLKGNFNIVTNNISTNFTYPALRAMVPSFVANKMKNFADPFGRIQYKGAVDVTPKRVIAKGNAITTIGRANADIVLSDIDQQNPRYLGVLDVKDFNTSAITKNNTVGLISGRFNVDGRGFDVNTLTLRTKSNISKIDITGKTINNLYLDGTLDKKQYNGIITINDEEAKGKITGKIDFSTPRLFADIKGNIDYLNLSYFGVQGNGKSVFSGNIDGKLAFKDLNDMNLDAQLNNVIFYAGDQKIDVPNGSVKAYFENGNRIVDADIPNVVKGNISGKYNLGDLGKMFQNGFDKILVGNPQRRLYKGQQFTYNFDVSQKLVNYFEPNLKIPEGAKIDGSYNGNTNDLVLNLNSTSLKYILTKKQEISQADRLLAQANPEYKLDENKVTKDSAMINNITIRINTANPSEQIFANIGRVEYSKNVLKDVTLFGENENDERLHLIANFKLGTLEDEQNDAMKSYAINLNQSVDANGDYVVKFNPTELKLNNFTWNVDTSPELNHSITYRKKTGDFLIKNLRLYSEDSELFVKEATYKDAKDFTADIDVKNVEISKILDLLPSQKGNLDLKGIANGNIQLKMSKTSFEPLVDLKVKDIFLSGKQLGDMVISAKNSAQPNIFDINAKILSSEFLGKNQLEVTGTIDNNTTSPTLNLTADLQEFNLGFVQAFVTNIFSNFRGKATGVVAINGPLNDINYGGDVALKDFGLKVNFNGVDYTFADATVLLQNGNILVTEPVKIKDGRNNSSGTLSLAQINLSNLSNIGANVLITSDNLMLLDTKQSDFDLFWGKIYGKGDLYVGFDNGKLSITAGKDTPTDSEPFQILNNSIFTLNSNTTSSVDEFKMLRFLKEDKTGVVSIDEGTKKGVNMDINLLLSVDKGSTVSVLVGDDIGDIVVRGDSDKLKFVMKPNGRISLDGTYSVENGTYISKAILEKTFQIDKFSSISWDGDPFNPALNITANYYRTVSNATEYLGVGNLPPINVMLQTKITQNLRNPKIEFDVQAPDVSSQVKEALTVRMSNNDEKTLQFGSVLLLNNFNTSNTGGFGNINIGNVGSDLGYNLVLKQLGNVINTISEQFQIDLNYIKGDQASNTADRANIGGNFILSPRVTLKTGFGIPVAKTENTYGNYLSGEGIIEYDVSKKNDGSLILRAYSKPSNLGLGTTLNSTANQTYGAGVVYSKSFNNLFKKKNKVKDSLKNSNKNKPETIKIDSAK</sequence>